<evidence type="ECO:0000256" key="5">
    <source>
        <dbReference type="ARBA" id="ARBA00022694"/>
    </source>
</evidence>
<dbReference type="Gene3D" id="1.10.3090.10">
    <property type="entry name" value="cca-adding enzyme, domain 2"/>
    <property type="match status" value="1"/>
</dbReference>
<sequence>MDVITTHINADFDCLGGMIAARRLYPDAAMVFAGAQERGLREFFMQSAFYAYEFKRIRDIDLDAITRLILVDVCQAERIGPFGEVATRPGVEVHIYDHHPNKPHALHGSVEVIRPVGSTVTVLTHLFMERGIHPTPDEATMMLLGLYEDTSKLLSHATSAADYQAAAYLVEHGGNLNTVSDFLVQELTSDQVSLLHELLQSLTAINVNSVDIHIAHASIDNFVGDLAILAHKIKDMKTLDALFVAVRMGDRIFMVGRSRIPEVPAGDILEEFGGGGHGFAASATVRDMTLVQVLEKLPAVLRRHVNPHWEARHIMFSPVKTVQVADTIAQVREILTRYNINALPVLDGERVVGIITRQVAEKAAHHLLESVPVAEYMNSDFASVRPEISLRELQDLIVGRHQRFVPVVENGQLIGALTRTDLLHHMVSGAVARRRQGIGEPGNGLTLKRRVVAHLLRNQLREPLQKLLFHIGEVGDFLGQNVFVVGGFVRDLLLRQENFDIDVVVEGDGIGFAEEFGRRHGCRVRAHRKFATAVLVFPDGFKIDVASARTEYYLEPGALPTVETASIKLDLYRRDFTINTLAIAMNRAHFGELLDYFGGQSDLREKAIRVLHNLSFVEDPTRMFRAIRFEQRLAFQLGRHTEHLLKSAVRMGFLEKVSGPRVFNEMLLILREPDPLPAIARLDELGLLAYIHPRMSCRSEINRLLAAAKRTVDWYELLYTGEGCQRWQVFFLCLFSGLDESEVNQVLRHLGMPPRYAEFFGPERETVHRIVHQLEWRCSQRRNLSNSEVYRMLRELPIEALLYGMARTEHEEARRLMSHFVTHLRSVVSLIGGRDLQSMGLKPGPCYGEILNKLVAARLDGLVSTREDELRLVRRLLAG</sequence>
<keyword evidence="9" id="KW-0460">Magnesium</keyword>
<dbReference type="GO" id="GO:0000166">
    <property type="term" value="F:nucleotide binding"/>
    <property type="evidence" value="ECO:0007669"/>
    <property type="project" value="UniProtKB-KW"/>
</dbReference>
<keyword evidence="10 12" id="KW-0694">RNA-binding</keyword>
<dbReference type="SUPFAM" id="SSF81891">
    <property type="entry name" value="Poly A polymerase C-terminal region-like"/>
    <property type="match status" value="1"/>
</dbReference>
<dbReference type="Pfam" id="PF12627">
    <property type="entry name" value="PolyA_pol_RNAbd"/>
    <property type="match status" value="1"/>
</dbReference>
<dbReference type="Gene3D" id="3.30.460.10">
    <property type="entry name" value="Beta Polymerase, domain 2"/>
    <property type="match status" value="1"/>
</dbReference>
<keyword evidence="7" id="KW-0479">Metal-binding</keyword>
<keyword evidence="6" id="KW-0548">Nucleotidyltransferase</keyword>
<dbReference type="AlphaFoldDB" id="A0A1L3GHU9"/>
<comment type="cofactor">
    <cofactor evidence="1">
        <name>Mg(2+)</name>
        <dbReference type="ChEBI" id="CHEBI:18420"/>
    </cofactor>
</comment>
<evidence type="ECO:0000256" key="12">
    <source>
        <dbReference type="RuleBase" id="RU003953"/>
    </source>
</evidence>
<keyword evidence="4 12" id="KW-0808">Transferase</keyword>
<dbReference type="Proteomes" id="UP000182264">
    <property type="component" value="Chromosome"/>
</dbReference>
<evidence type="ECO:0000259" key="13">
    <source>
        <dbReference type="PROSITE" id="PS51371"/>
    </source>
</evidence>
<dbReference type="InterPro" id="IPR046342">
    <property type="entry name" value="CBS_dom_sf"/>
</dbReference>
<dbReference type="InterPro" id="IPR002646">
    <property type="entry name" value="PolA_pol_head_dom"/>
</dbReference>
<dbReference type="GO" id="GO:0008033">
    <property type="term" value="P:tRNA processing"/>
    <property type="evidence" value="ECO:0007669"/>
    <property type="project" value="UniProtKB-KW"/>
</dbReference>
<dbReference type="OrthoDB" id="9805698at2"/>
<dbReference type="InterPro" id="IPR003156">
    <property type="entry name" value="DHHA1_dom"/>
</dbReference>
<comment type="similarity">
    <text evidence="2 12">Belongs to the tRNA nucleotidyltransferase/poly(A) polymerase family.</text>
</comment>
<evidence type="ECO:0000313" key="15">
    <source>
        <dbReference type="Proteomes" id="UP000182264"/>
    </source>
</evidence>
<evidence type="ECO:0000256" key="8">
    <source>
        <dbReference type="ARBA" id="ARBA00022741"/>
    </source>
</evidence>
<evidence type="ECO:0000256" key="3">
    <source>
        <dbReference type="ARBA" id="ARBA00022555"/>
    </source>
</evidence>
<dbReference type="SUPFAM" id="SSF81301">
    <property type="entry name" value="Nucleotidyltransferase"/>
    <property type="match status" value="1"/>
</dbReference>
<dbReference type="Gene3D" id="3.10.310.30">
    <property type="match status" value="1"/>
</dbReference>
<keyword evidence="3" id="KW-0820">tRNA-binding</keyword>
<dbReference type="PANTHER" id="PTHR47788:SF1">
    <property type="entry name" value="A-ADDING TRNA NUCLEOTIDYLTRANSFERASE"/>
    <property type="match status" value="1"/>
</dbReference>
<accession>A0A1L3GHU9</accession>
<dbReference type="PANTHER" id="PTHR47788">
    <property type="entry name" value="POLYA POLYMERASE"/>
    <property type="match status" value="1"/>
</dbReference>
<evidence type="ECO:0000256" key="6">
    <source>
        <dbReference type="ARBA" id="ARBA00022695"/>
    </source>
</evidence>
<feature type="domain" description="CBS" evidence="13">
    <location>
        <begin position="315"/>
        <end position="370"/>
    </location>
</feature>
<proteinExistence type="inferred from homology"/>
<dbReference type="Gene3D" id="3.10.580.10">
    <property type="entry name" value="CBS-domain"/>
    <property type="match status" value="1"/>
</dbReference>
<reference evidence="14 15" key="1">
    <citation type="journal article" date="2017" name="Genome Announc.">
        <title>Complete Genome Sequences of Two Acetylene-Fermenting Pelobacter acetylenicus Strains.</title>
        <authorList>
            <person name="Sutton J.M."/>
            <person name="Baesman S.M."/>
            <person name="Fierst J.L."/>
            <person name="Poret-Peterson A.T."/>
            <person name="Oremland R.S."/>
            <person name="Dunlap D.S."/>
            <person name="Akob D.M."/>
        </authorList>
    </citation>
    <scope>NUCLEOTIDE SEQUENCE [LARGE SCALE GENOMIC DNA]</scope>
    <source>
        <strain evidence="14 15">DSM 3247</strain>
    </source>
</reference>
<dbReference type="InterPro" id="IPR038763">
    <property type="entry name" value="DHH_sf"/>
</dbReference>
<dbReference type="EMBL" id="CP015518">
    <property type="protein sequence ID" value="APG25523.1"/>
    <property type="molecule type" value="Genomic_DNA"/>
</dbReference>
<dbReference type="Pfam" id="PF01743">
    <property type="entry name" value="PolyA_pol"/>
    <property type="match status" value="1"/>
</dbReference>
<dbReference type="Gene3D" id="3.90.1640.10">
    <property type="entry name" value="inorganic pyrophosphatase (n-terminal core)"/>
    <property type="match status" value="1"/>
</dbReference>
<dbReference type="InterPro" id="IPR043519">
    <property type="entry name" value="NT_sf"/>
</dbReference>
<dbReference type="PROSITE" id="PS51371">
    <property type="entry name" value="CBS"/>
    <property type="match status" value="2"/>
</dbReference>
<dbReference type="STRING" id="29542.A6070_05210"/>
<dbReference type="RefSeq" id="WP_072287364.1">
    <property type="nucleotide sequence ID" value="NZ_CP015455.1"/>
</dbReference>
<dbReference type="KEGG" id="pace:A6070_05210"/>
<dbReference type="SUPFAM" id="SSF54631">
    <property type="entry name" value="CBS-domain pair"/>
    <property type="match status" value="1"/>
</dbReference>
<dbReference type="InterPro" id="IPR032828">
    <property type="entry name" value="PolyA_RNA-bd"/>
</dbReference>
<evidence type="ECO:0000256" key="4">
    <source>
        <dbReference type="ARBA" id="ARBA00022679"/>
    </source>
</evidence>
<dbReference type="GO" id="GO:0000049">
    <property type="term" value="F:tRNA binding"/>
    <property type="evidence" value="ECO:0007669"/>
    <property type="project" value="UniProtKB-KW"/>
</dbReference>
<keyword evidence="8" id="KW-0547">Nucleotide-binding</keyword>
<evidence type="ECO:0000256" key="7">
    <source>
        <dbReference type="ARBA" id="ARBA00022723"/>
    </source>
</evidence>
<dbReference type="Pfam" id="PF01368">
    <property type="entry name" value="DHH"/>
    <property type="match status" value="1"/>
</dbReference>
<protein>
    <submittedName>
        <fullName evidence="14">Polya polymerase</fullName>
    </submittedName>
</protein>
<dbReference type="SMART" id="SM00116">
    <property type="entry name" value="CBS"/>
    <property type="match status" value="2"/>
</dbReference>
<dbReference type="InterPro" id="IPR000644">
    <property type="entry name" value="CBS_dom"/>
</dbReference>
<organism evidence="14 15">
    <name type="scientific">Syntrophotalea acetylenica</name>
    <name type="common">Pelobacter acetylenicus</name>
    <dbReference type="NCBI Taxonomy" id="29542"/>
    <lineage>
        <taxon>Bacteria</taxon>
        <taxon>Pseudomonadati</taxon>
        <taxon>Thermodesulfobacteriota</taxon>
        <taxon>Desulfuromonadia</taxon>
        <taxon>Desulfuromonadales</taxon>
        <taxon>Syntrophotaleaceae</taxon>
        <taxon>Syntrophotalea</taxon>
    </lineage>
</organism>
<keyword evidence="15" id="KW-1185">Reference proteome</keyword>
<name>A0A1L3GHU9_SYNAC</name>
<gene>
    <name evidence="14" type="ORF">A7E75_11200</name>
</gene>
<keyword evidence="11" id="KW-0129">CBS domain</keyword>
<dbReference type="CDD" id="cd05398">
    <property type="entry name" value="NT_ClassII-CCAase"/>
    <property type="match status" value="1"/>
</dbReference>
<dbReference type="Pfam" id="PF02272">
    <property type="entry name" value="DHHA1"/>
    <property type="match status" value="1"/>
</dbReference>
<keyword evidence="5" id="KW-0819">tRNA processing</keyword>
<dbReference type="GO" id="GO:0046872">
    <property type="term" value="F:metal ion binding"/>
    <property type="evidence" value="ECO:0007669"/>
    <property type="project" value="UniProtKB-KW"/>
</dbReference>
<dbReference type="SUPFAM" id="SSF64182">
    <property type="entry name" value="DHH phosphoesterases"/>
    <property type="match status" value="1"/>
</dbReference>
<dbReference type="GO" id="GO:0016779">
    <property type="term" value="F:nucleotidyltransferase activity"/>
    <property type="evidence" value="ECO:0007669"/>
    <property type="project" value="UniProtKB-KW"/>
</dbReference>
<dbReference type="InterPro" id="IPR052390">
    <property type="entry name" value="tRNA_nt/polyA_polymerase"/>
</dbReference>
<evidence type="ECO:0000256" key="10">
    <source>
        <dbReference type="ARBA" id="ARBA00022884"/>
    </source>
</evidence>
<evidence type="ECO:0000256" key="1">
    <source>
        <dbReference type="ARBA" id="ARBA00001946"/>
    </source>
</evidence>
<evidence type="ECO:0000313" key="14">
    <source>
        <dbReference type="EMBL" id="APG25523.1"/>
    </source>
</evidence>
<evidence type="ECO:0000256" key="9">
    <source>
        <dbReference type="ARBA" id="ARBA00022842"/>
    </source>
</evidence>
<feature type="domain" description="CBS" evidence="13">
    <location>
        <begin position="377"/>
        <end position="433"/>
    </location>
</feature>
<evidence type="ECO:0000256" key="11">
    <source>
        <dbReference type="PROSITE-ProRule" id="PRU00703"/>
    </source>
</evidence>
<evidence type="ECO:0000256" key="2">
    <source>
        <dbReference type="ARBA" id="ARBA00007265"/>
    </source>
</evidence>
<dbReference type="InterPro" id="IPR001667">
    <property type="entry name" value="DDH_dom"/>
</dbReference>
<dbReference type="Pfam" id="PF00571">
    <property type="entry name" value="CBS"/>
    <property type="match status" value="2"/>
</dbReference>
<dbReference type="CDD" id="cd17772">
    <property type="entry name" value="CBS_pair_DHH_polyA_Pol_assoc"/>
    <property type="match status" value="1"/>
</dbReference>